<keyword evidence="9" id="KW-1185">Reference proteome</keyword>
<dbReference type="SUPFAM" id="SSF56801">
    <property type="entry name" value="Acetyl-CoA synthetase-like"/>
    <property type="match status" value="1"/>
</dbReference>
<accession>A0ABT4V2J5</accession>
<evidence type="ECO:0000313" key="8">
    <source>
        <dbReference type="EMBL" id="MDA3628175.1"/>
    </source>
</evidence>
<dbReference type="PROSITE" id="PS00455">
    <property type="entry name" value="AMP_BINDING"/>
    <property type="match status" value="1"/>
</dbReference>
<dbReference type="CDD" id="cd07989">
    <property type="entry name" value="LPLAT_AGPAT-like"/>
    <property type="match status" value="1"/>
</dbReference>
<dbReference type="PANTHER" id="PTHR22754:SF32">
    <property type="entry name" value="DISCO-INTERACTING PROTEIN 2"/>
    <property type="match status" value="1"/>
</dbReference>
<evidence type="ECO:0000313" key="9">
    <source>
        <dbReference type="Proteomes" id="UP001210380"/>
    </source>
</evidence>
<dbReference type="SUPFAM" id="SSF69593">
    <property type="entry name" value="Glycerol-3-phosphate (1)-acyltransferase"/>
    <property type="match status" value="1"/>
</dbReference>
<dbReference type="RefSeq" id="WP_270950941.1">
    <property type="nucleotide sequence ID" value="NZ_JAQGLA010000040.1"/>
</dbReference>
<dbReference type="InterPro" id="IPR006162">
    <property type="entry name" value="Ppantetheine_attach_site"/>
</dbReference>
<feature type="domain" description="Carrier" evidence="7">
    <location>
        <begin position="13"/>
        <end position="89"/>
    </location>
</feature>
<dbReference type="InterPro" id="IPR002123">
    <property type="entry name" value="Plipid/glycerol_acylTrfase"/>
</dbReference>
<dbReference type="Pfam" id="PF00501">
    <property type="entry name" value="AMP-binding"/>
    <property type="match status" value="1"/>
</dbReference>
<keyword evidence="3" id="KW-0597">Phosphoprotein</keyword>
<comment type="caution">
    <text evidence="8">The sequence shown here is derived from an EMBL/GenBank/DDBJ whole genome shotgun (WGS) entry which is preliminary data.</text>
</comment>
<evidence type="ECO:0000259" key="7">
    <source>
        <dbReference type="PROSITE" id="PS50075"/>
    </source>
</evidence>
<keyword evidence="6" id="KW-1133">Transmembrane helix</keyword>
<evidence type="ECO:0000256" key="4">
    <source>
        <dbReference type="ARBA" id="ARBA00022598"/>
    </source>
</evidence>
<dbReference type="PROSITE" id="PS50075">
    <property type="entry name" value="CARRIER"/>
    <property type="match status" value="1"/>
</dbReference>
<dbReference type="PROSITE" id="PS00012">
    <property type="entry name" value="PHOSPHOPANTETHEINE"/>
    <property type="match status" value="1"/>
</dbReference>
<sequence>MFAHEARHHDDEELLLAVVRTLAAERRPPDAVAAATLDSDFERDLGLDSLALAELLGRVERTFGVKLQEGVLSSIETPRDLLQAVRGASGAGGLRDTGGRSAPPRAAQGVPAAATTLTEALSWHVQVHPDRQHVRVLRDDDDEILSFGDLHRSAAVVAAGLQARGVRPRDTVALMLPTSGDYFTSFTGVLLAGGIPVPIYPPARPSQLADHLRRQVSILDNARAAALITEPAAARFERLVRSHVPSLRNVLTPAELHDHGQAGPVDRGPADVALLQYTSGSTGNPKGVVLTHANLLSNIRAMAQAARVSTSDVFISWLPLYHDMGLIGAWLSCLYLGHQLVIMPPSAFLTRPARWLWAIHTHRGTLSAAPNFAYELCLREIDRSELDGLDLSSWRIAFNGAEPVHADTLHRFTERFQPYGFQPAAMVPAYGLAEACVGLTFPPAGRGPVVDRVARAEFERSGQALPAASDDPDPLAYVACGIPLVGHEIRIVSRTGSELGDRQEGRIEFRGPSATQGYFRNPQETHALIRHGWLDTSDLGYLDAGELYVTGRVKDLIIRAGRNLHPEELEAAVGDLPGIRNGCVVAFASTGRGDEPERFIVIAETPQTEPAVLAGLRERITATAIDLFDVAPDDVVLAPLGSVPKTPSGKIRRTASRESYERGTISAPPRSLSWQRARSPVIAAIAWSRRTGQLMSVAIFTAWCWFLAVAIGGPTVLAAALLPRAAPAIARQAARSLARLTGTHLIVTGAEQLTRTPSSIVVANHASYLDDIALIAALPGRCTFVAAEVLATRPAVGFLLRRLGTLFVERTDREQGVTDTDRLTRAAREGQQLVIHPEGGLSSDPGLRPFHAGAFIAAARSGRPVIPVALHGTRDILKPGNHHFRHHNPVHVTIGEPIQPRAPGWDTAIELEHRARAMIAEHCGEPDRTQ</sequence>
<evidence type="ECO:0000256" key="2">
    <source>
        <dbReference type="ARBA" id="ARBA00022450"/>
    </source>
</evidence>
<dbReference type="Gene3D" id="1.10.1200.10">
    <property type="entry name" value="ACP-like"/>
    <property type="match status" value="1"/>
</dbReference>
<keyword evidence="6" id="KW-0812">Transmembrane</keyword>
<dbReference type="InterPro" id="IPR009081">
    <property type="entry name" value="PP-bd_ACP"/>
</dbReference>
<reference evidence="8 9" key="1">
    <citation type="submission" date="2022-11" db="EMBL/GenBank/DDBJ databases">
        <title>Draft genome sequence of Saccharopolyspora sp. WRP15-2 isolated from rhizosphere soils of wild rice in Thailand.</title>
        <authorList>
            <person name="Duangmal K."/>
            <person name="Kammanee S."/>
            <person name="Muangham S."/>
        </authorList>
    </citation>
    <scope>NUCLEOTIDE SEQUENCE [LARGE SCALE GENOMIC DNA]</scope>
    <source>
        <strain evidence="8 9">WRP15-2</strain>
    </source>
</reference>
<evidence type="ECO:0000256" key="1">
    <source>
        <dbReference type="ARBA" id="ARBA00006432"/>
    </source>
</evidence>
<name>A0ABT4V2J5_9PSEU</name>
<evidence type="ECO:0000256" key="3">
    <source>
        <dbReference type="ARBA" id="ARBA00022553"/>
    </source>
</evidence>
<dbReference type="InterPro" id="IPR042099">
    <property type="entry name" value="ANL_N_sf"/>
</dbReference>
<organism evidence="8 9">
    <name type="scientific">Saccharopolyspora oryzae</name>
    <dbReference type="NCBI Taxonomy" id="2997343"/>
    <lineage>
        <taxon>Bacteria</taxon>
        <taxon>Bacillati</taxon>
        <taxon>Actinomycetota</taxon>
        <taxon>Actinomycetes</taxon>
        <taxon>Pseudonocardiales</taxon>
        <taxon>Pseudonocardiaceae</taxon>
        <taxon>Saccharopolyspora</taxon>
    </lineage>
</organism>
<dbReference type="PANTHER" id="PTHR22754">
    <property type="entry name" value="DISCO-INTERACTING PROTEIN 2 DIP2 -RELATED"/>
    <property type="match status" value="1"/>
</dbReference>
<proteinExistence type="inferred from homology"/>
<feature type="region of interest" description="Disordered" evidence="5">
    <location>
        <begin position="88"/>
        <end position="107"/>
    </location>
</feature>
<evidence type="ECO:0000256" key="5">
    <source>
        <dbReference type="SAM" id="MobiDB-lite"/>
    </source>
</evidence>
<dbReference type="Pfam" id="PF01553">
    <property type="entry name" value="Acyltransferase"/>
    <property type="match status" value="1"/>
</dbReference>
<dbReference type="SMART" id="SM00563">
    <property type="entry name" value="PlsC"/>
    <property type="match status" value="1"/>
</dbReference>
<dbReference type="InterPro" id="IPR045851">
    <property type="entry name" value="AMP-bd_C_sf"/>
</dbReference>
<keyword evidence="4" id="KW-0436">Ligase</keyword>
<dbReference type="InterPro" id="IPR036736">
    <property type="entry name" value="ACP-like_sf"/>
</dbReference>
<dbReference type="Proteomes" id="UP001210380">
    <property type="component" value="Unassembled WGS sequence"/>
</dbReference>
<feature type="transmembrane region" description="Helical" evidence="6">
    <location>
        <begin position="697"/>
        <end position="722"/>
    </location>
</feature>
<dbReference type="Gene3D" id="3.30.300.30">
    <property type="match status" value="1"/>
</dbReference>
<gene>
    <name evidence="8" type="ORF">OU415_22260</name>
</gene>
<keyword evidence="2" id="KW-0596">Phosphopantetheine</keyword>
<protein>
    <submittedName>
        <fullName evidence="8">AMP-binding protein</fullName>
    </submittedName>
</protein>
<dbReference type="Pfam" id="PF00550">
    <property type="entry name" value="PP-binding"/>
    <property type="match status" value="1"/>
</dbReference>
<dbReference type="Gene3D" id="3.40.50.12780">
    <property type="entry name" value="N-terminal domain of ligase-like"/>
    <property type="match status" value="1"/>
</dbReference>
<dbReference type="CDD" id="cd05931">
    <property type="entry name" value="FAAL"/>
    <property type="match status" value="1"/>
</dbReference>
<comment type="similarity">
    <text evidence="1">Belongs to the ATP-dependent AMP-binding enzyme family.</text>
</comment>
<keyword evidence="6" id="KW-0472">Membrane</keyword>
<dbReference type="InterPro" id="IPR040097">
    <property type="entry name" value="FAAL/FAAC"/>
</dbReference>
<dbReference type="InterPro" id="IPR000873">
    <property type="entry name" value="AMP-dep_synth/lig_dom"/>
</dbReference>
<dbReference type="EMBL" id="JAQGLA010000040">
    <property type="protein sequence ID" value="MDA3628175.1"/>
    <property type="molecule type" value="Genomic_DNA"/>
</dbReference>
<dbReference type="InterPro" id="IPR020845">
    <property type="entry name" value="AMP-binding_CS"/>
</dbReference>
<evidence type="ECO:0000256" key="6">
    <source>
        <dbReference type="SAM" id="Phobius"/>
    </source>
</evidence>
<dbReference type="SUPFAM" id="SSF47336">
    <property type="entry name" value="ACP-like"/>
    <property type="match status" value="1"/>
</dbReference>